<dbReference type="InterPro" id="IPR000700">
    <property type="entry name" value="PAS-assoc_C"/>
</dbReference>
<feature type="domain" description="PAS" evidence="8">
    <location>
        <begin position="399"/>
        <end position="443"/>
    </location>
</feature>
<evidence type="ECO:0000313" key="11">
    <source>
        <dbReference type="Proteomes" id="UP001595615"/>
    </source>
</evidence>
<evidence type="ECO:0000256" key="2">
    <source>
        <dbReference type="ARBA" id="ARBA00012438"/>
    </source>
</evidence>
<keyword evidence="11" id="KW-1185">Reference proteome</keyword>
<dbReference type="SUPFAM" id="SSF47384">
    <property type="entry name" value="Homodimeric domain of signal transducing histidine kinase"/>
    <property type="match status" value="1"/>
</dbReference>
<comment type="catalytic activity">
    <reaction evidence="1">
        <text>ATP + protein L-histidine = ADP + protein N-phospho-L-histidine.</text>
        <dbReference type="EC" id="2.7.13.3"/>
    </reaction>
</comment>
<dbReference type="Gene3D" id="3.30.450.20">
    <property type="entry name" value="PAS domain"/>
    <property type="match status" value="4"/>
</dbReference>
<dbReference type="EMBL" id="JBHRXV010000008">
    <property type="protein sequence ID" value="MFC3712826.1"/>
    <property type="molecule type" value="Genomic_DNA"/>
</dbReference>
<dbReference type="Pfam" id="PF08448">
    <property type="entry name" value="PAS_4"/>
    <property type="match status" value="2"/>
</dbReference>
<evidence type="ECO:0000256" key="5">
    <source>
        <dbReference type="ARBA" id="ARBA00022777"/>
    </source>
</evidence>
<evidence type="ECO:0000259" key="8">
    <source>
        <dbReference type="PROSITE" id="PS50112"/>
    </source>
</evidence>
<dbReference type="CDD" id="cd00082">
    <property type="entry name" value="HisKA"/>
    <property type="match status" value="1"/>
</dbReference>
<keyword evidence="4" id="KW-0808">Transferase</keyword>
<dbReference type="EC" id="2.7.13.3" evidence="2"/>
<keyword evidence="6" id="KW-0175">Coiled coil</keyword>
<organism evidence="10 11">
    <name type="scientific">Sphingoaurantiacus capsulatus</name>
    <dbReference type="NCBI Taxonomy" id="1771310"/>
    <lineage>
        <taxon>Bacteria</taxon>
        <taxon>Pseudomonadati</taxon>
        <taxon>Pseudomonadota</taxon>
        <taxon>Alphaproteobacteria</taxon>
        <taxon>Sphingomonadales</taxon>
        <taxon>Sphingosinicellaceae</taxon>
        <taxon>Sphingoaurantiacus</taxon>
    </lineage>
</organism>
<dbReference type="SMART" id="SM00091">
    <property type="entry name" value="PAS"/>
    <property type="match status" value="4"/>
</dbReference>
<evidence type="ECO:0000259" key="9">
    <source>
        <dbReference type="PROSITE" id="PS50113"/>
    </source>
</evidence>
<protein>
    <recommendedName>
        <fullName evidence="2">histidine kinase</fullName>
        <ecNumber evidence="2">2.7.13.3</ecNumber>
    </recommendedName>
</protein>
<feature type="coiled-coil region" evidence="6">
    <location>
        <begin position="386"/>
        <end position="413"/>
    </location>
</feature>
<keyword evidence="5" id="KW-0418">Kinase</keyword>
<dbReference type="InterPro" id="IPR001610">
    <property type="entry name" value="PAC"/>
</dbReference>
<dbReference type="SMART" id="SM00387">
    <property type="entry name" value="HATPase_c"/>
    <property type="match status" value="1"/>
</dbReference>
<feature type="domain" description="PAC" evidence="9">
    <location>
        <begin position="217"/>
        <end position="272"/>
    </location>
</feature>
<dbReference type="Pfam" id="PF00512">
    <property type="entry name" value="HisKA"/>
    <property type="match status" value="1"/>
</dbReference>
<dbReference type="CDD" id="cd00130">
    <property type="entry name" value="PAS"/>
    <property type="match status" value="3"/>
</dbReference>
<dbReference type="InterPro" id="IPR004358">
    <property type="entry name" value="Sig_transdc_His_kin-like_C"/>
</dbReference>
<dbReference type="PANTHER" id="PTHR43304">
    <property type="entry name" value="PHYTOCHROME-LIKE PROTEIN CPH1"/>
    <property type="match status" value="1"/>
</dbReference>
<evidence type="ECO:0000256" key="4">
    <source>
        <dbReference type="ARBA" id="ARBA00022679"/>
    </source>
</evidence>
<gene>
    <name evidence="10" type="ORF">ACFOMD_09610</name>
</gene>
<dbReference type="InterPro" id="IPR005467">
    <property type="entry name" value="His_kinase_dom"/>
</dbReference>
<dbReference type="InterPro" id="IPR003661">
    <property type="entry name" value="HisK_dim/P_dom"/>
</dbReference>
<dbReference type="Pfam" id="PF13426">
    <property type="entry name" value="PAS_9"/>
    <property type="match status" value="1"/>
</dbReference>
<dbReference type="InterPro" id="IPR036890">
    <property type="entry name" value="HATPase_C_sf"/>
</dbReference>
<proteinExistence type="predicted"/>
<dbReference type="InterPro" id="IPR013656">
    <property type="entry name" value="PAS_4"/>
</dbReference>
<dbReference type="PANTHER" id="PTHR43304:SF1">
    <property type="entry name" value="PAC DOMAIN-CONTAINING PROTEIN"/>
    <property type="match status" value="1"/>
</dbReference>
<dbReference type="SUPFAM" id="SSF55785">
    <property type="entry name" value="PYP-like sensor domain (PAS domain)"/>
    <property type="match status" value="4"/>
</dbReference>
<sequence>MTTTRDPSDAGGRAALSPLDPRFAGTYPAVFITADREGRVTFAEDSHGSPLDLPPPGATGMEPFDPVHPADRETIREVAIAAVRDGTFFDGEMRMRTVDGGYRWTRVRGRFDVADQHWYGSLEDVHDRRTAQALAHASDAQLRALLDNMNEGVIAIAADGKQGFFNRAYAQLYAEQLGERDWANLDELFTSFDVEFSDGTPIPSADRPILRILRGETIRDLHIVARLKKSGQIHHFIYNGQPILGADGKIEFAMLSVRDVTDRYATQAALEASEARFRGVFESGVVGMCIIDVDTQETLAINDRLLEITGGTRAAFESGAWDWVSVTHPDHLERDRIAAEQARATGKAEPFEKTYVLPDGRRMEVRVTSAQMPRSPRQFVVCVEDITDLKRTNQQLRESEAELQAILRSLEEGVAAVSPEGRVLFANDAYARMTAAPEAELLGLTIGEIHSRFDVLDEGGEPIPMAARPLSRLLRGERIGPGEARARFPDGREAYTVYSGEPVFDAAGKLAMSILVFRDVTRRKEAEAELTRTQQELIHVSRVSAMGTMAGSLAHELNQPLAAVANYAAAAQMMLSVDGSDDEVAAVLDRVSDEAVRAGQIVNRLRRFITKGEVDRRPESLAAIVREAVGIAHSDALTQGAQVKLKLDPDADIVLVDRIQLQQVVFNLVRNAVEAMHANGERELTIASRATEDDDIELLVADRGPGLPPAVADRLFEPFITTKESGMGIGLPICRSIVRAHGGDIRAEPRPTGGTVFIVTLPRPDPEDW</sequence>
<feature type="domain" description="PAC" evidence="9">
    <location>
        <begin position="480"/>
        <end position="532"/>
    </location>
</feature>
<dbReference type="PROSITE" id="PS50109">
    <property type="entry name" value="HIS_KIN"/>
    <property type="match status" value="1"/>
</dbReference>
<dbReference type="Pfam" id="PF02518">
    <property type="entry name" value="HATPase_c"/>
    <property type="match status" value="1"/>
</dbReference>
<dbReference type="Gene3D" id="6.10.250.2580">
    <property type="match status" value="1"/>
</dbReference>
<dbReference type="SMART" id="SM00086">
    <property type="entry name" value="PAC"/>
    <property type="match status" value="4"/>
</dbReference>
<evidence type="ECO:0000313" key="10">
    <source>
        <dbReference type="EMBL" id="MFC3712826.1"/>
    </source>
</evidence>
<dbReference type="SUPFAM" id="SSF55874">
    <property type="entry name" value="ATPase domain of HSP90 chaperone/DNA topoisomerase II/histidine kinase"/>
    <property type="match status" value="1"/>
</dbReference>
<comment type="caution">
    <text evidence="10">The sequence shown here is derived from an EMBL/GenBank/DDBJ whole genome shotgun (WGS) entry which is preliminary data.</text>
</comment>
<evidence type="ECO:0000256" key="3">
    <source>
        <dbReference type="ARBA" id="ARBA00022553"/>
    </source>
</evidence>
<dbReference type="Pfam" id="PF08447">
    <property type="entry name" value="PAS_3"/>
    <property type="match status" value="1"/>
</dbReference>
<dbReference type="SMART" id="SM00388">
    <property type="entry name" value="HisKA"/>
    <property type="match status" value="1"/>
</dbReference>
<keyword evidence="3" id="KW-0597">Phosphoprotein</keyword>
<evidence type="ECO:0000256" key="6">
    <source>
        <dbReference type="SAM" id="Coils"/>
    </source>
</evidence>
<dbReference type="PRINTS" id="PR00344">
    <property type="entry name" value="BCTRLSENSOR"/>
</dbReference>
<dbReference type="InterPro" id="IPR036097">
    <property type="entry name" value="HisK_dim/P_sf"/>
</dbReference>
<dbReference type="InterPro" id="IPR013655">
    <property type="entry name" value="PAS_fold_3"/>
</dbReference>
<dbReference type="InterPro" id="IPR035965">
    <property type="entry name" value="PAS-like_dom_sf"/>
</dbReference>
<dbReference type="InterPro" id="IPR003594">
    <property type="entry name" value="HATPase_dom"/>
</dbReference>
<dbReference type="PROSITE" id="PS50112">
    <property type="entry name" value="PAS"/>
    <property type="match status" value="1"/>
</dbReference>
<dbReference type="Proteomes" id="UP001595615">
    <property type="component" value="Unassembled WGS sequence"/>
</dbReference>
<evidence type="ECO:0000259" key="7">
    <source>
        <dbReference type="PROSITE" id="PS50109"/>
    </source>
</evidence>
<dbReference type="InterPro" id="IPR000014">
    <property type="entry name" value="PAS"/>
</dbReference>
<feature type="domain" description="Histidine kinase" evidence="7">
    <location>
        <begin position="552"/>
        <end position="765"/>
    </location>
</feature>
<dbReference type="Gene3D" id="3.30.565.10">
    <property type="entry name" value="Histidine kinase-like ATPase, C-terminal domain"/>
    <property type="match status" value="1"/>
</dbReference>
<name>A0ABV7XAH7_9SPHN</name>
<dbReference type="PROSITE" id="PS50113">
    <property type="entry name" value="PAC"/>
    <property type="match status" value="2"/>
</dbReference>
<dbReference type="RefSeq" id="WP_380860473.1">
    <property type="nucleotide sequence ID" value="NZ_JBHRXV010000008.1"/>
</dbReference>
<accession>A0ABV7XAH7</accession>
<dbReference type="InterPro" id="IPR052162">
    <property type="entry name" value="Sensor_kinase/Photoreceptor"/>
</dbReference>
<dbReference type="NCBIfam" id="TIGR00229">
    <property type="entry name" value="sensory_box"/>
    <property type="match status" value="2"/>
</dbReference>
<dbReference type="Gene3D" id="1.10.287.130">
    <property type="match status" value="1"/>
</dbReference>
<evidence type="ECO:0000256" key="1">
    <source>
        <dbReference type="ARBA" id="ARBA00000085"/>
    </source>
</evidence>
<reference evidence="11" key="1">
    <citation type="journal article" date="2019" name="Int. J. Syst. Evol. Microbiol.">
        <title>The Global Catalogue of Microorganisms (GCM) 10K type strain sequencing project: providing services to taxonomists for standard genome sequencing and annotation.</title>
        <authorList>
            <consortium name="The Broad Institute Genomics Platform"/>
            <consortium name="The Broad Institute Genome Sequencing Center for Infectious Disease"/>
            <person name="Wu L."/>
            <person name="Ma J."/>
        </authorList>
    </citation>
    <scope>NUCLEOTIDE SEQUENCE [LARGE SCALE GENOMIC DNA]</scope>
    <source>
        <strain evidence="11">KCTC 42644</strain>
    </source>
</reference>